<dbReference type="InterPro" id="IPR036100">
    <property type="entry name" value="QueA_sf"/>
</dbReference>
<dbReference type="AlphaFoldDB" id="A0A7V0T4G6"/>
<dbReference type="FunFam" id="2.40.10.240:FF:000002">
    <property type="entry name" value="S-adenosylmethionine:tRNA ribosyltransferase-isomerase"/>
    <property type="match status" value="1"/>
</dbReference>
<evidence type="ECO:0000256" key="10">
    <source>
        <dbReference type="ARBA" id="ARBA00066503"/>
    </source>
</evidence>
<evidence type="ECO:0000256" key="5">
    <source>
        <dbReference type="ARBA" id="ARBA00022679"/>
    </source>
</evidence>
<dbReference type="GO" id="GO:0008616">
    <property type="term" value="P:tRNA queuosine(34) biosynthetic process"/>
    <property type="evidence" value="ECO:0007669"/>
    <property type="project" value="UniProtKB-UniRule"/>
</dbReference>
<dbReference type="Proteomes" id="UP000885672">
    <property type="component" value="Unassembled WGS sequence"/>
</dbReference>
<comment type="subcellular location">
    <subcellularLocation>
        <location evidence="1 13">Cytoplasm</location>
    </subcellularLocation>
</comment>
<dbReference type="EMBL" id="DSBX01000017">
    <property type="protein sequence ID" value="HDQ98771.1"/>
    <property type="molecule type" value="Genomic_DNA"/>
</dbReference>
<dbReference type="Pfam" id="PF02547">
    <property type="entry name" value="Queuosine_synth"/>
    <property type="match status" value="1"/>
</dbReference>
<evidence type="ECO:0000256" key="8">
    <source>
        <dbReference type="ARBA" id="ARBA00052751"/>
    </source>
</evidence>
<comment type="caution">
    <text evidence="14">The sequence shown here is derived from an EMBL/GenBank/DDBJ whole genome shotgun (WGS) entry which is preliminary data.</text>
</comment>
<dbReference type="FunFam" id="3.40.1780.10:FF:000001">
    <property type="entry name" value="S-adenosylmethionine:tRNA ribosyltransferase-isomerase"/>
    <property type="match status" value="1"/>
</dbReference>
<dbReference type="GO" id="GO:0005737">
    <property type="term" value="C:cytoplasm"/>
    <property type="evidence" value="ECO:0007669"/>
    <property type="project" value="UniProtKB-SubCell"/>
</dbReference>
<evidence type="ECO:0000256" key="11">
    <source>
        <dbReference type="ARBA" id="ARBA00069325"/>
    </source>
</evidence>
<dbReference type="GO" id="GO:0051075">
    <property type="term" value="F:S-adenosylmethionine:tRNA ribosyltransferase-isomerase activity"/>
    <property type="evidence" value="ECO:0007669"/>
    <property type="project" value="UniProtKB-EC"/>
</dbReference>
<dbReference type="EC" id="2.4.99.17" evidence="10 13"/>
<comment type="function">
    <text evidence="13">Transfers and isomerizes the ribose moiety from AdoMet to the 7-aminomethyl group of 7-deazaguanine (preQ1-tRNA) to give epoxyqueuosine (oQ-tRNA).</text>
</comment>
<comment type="subunit">
    <text evidence="3 13">Monomer.</text>
</comment>
<reference evidence="14" key="1">
    <citation type="journal article" date="2020" name="mSystems">
        <title>Genome- and Community-Level Interaction Insights into Carbon Utilization and Element Cycling Functions of Hydrothermarchaeota in Hydrothermal Sediment.</title>
        <authorList>
            <person name="Zhou Z."/>
            <person name="Liu Y."/>
            <person name="Xu W."/>
            <person name="Pan J."/>
            <person name="Luo Z.H."/>
            <person name="Li M."/>
        </authorList>
    </citation>
    <scope>NUCLEOTIDE SEQUENCE [LARGE SCALE GENOMIC DNA]</scope>
    <source>
        <strain evidence="14">SpSt-1182</strain>
    </source>
</reference>
<dbReference type="PANTHER" id="PTHR30307">
    <property type="entry name" value="S-ADENOSYLMETHIONINE:TRNA RIBOSYLTRANSFERASE-ISOMERASE"/>
    <property type="match status" value="1"/>
</dbReference>
<dbReference type="Gene3D" id="3.40.1780.10">
    <property type="entry name" value="QueA-like"/>
    <property type="match status" value="2"/>
</dbReference>
<dbReference type="NCBIfam" id="NF001140">
    <property type="entry name" value="PRK00147.1"/>
    <property type="match status" value="1"/>
</dbReference>
<dbReference type="HAMAP" id="MF_00113">
    <property type="entry name" value="QueA"/>
    <property type="match status" value="1"/>
</dbReference>
<dbReference type="InterPro" id="IPR042119">
    <property type="entry name" value="QueA_dom2"/>
</dbReference>
<evidence type="ECO:0000256" key="4">
    <source>
        <dbReference type="ARBA" id="ARBA00022490"/>
    </source>
</evidence>
<comment type="pathway">
    <text evidence="2 13">tRNA modification; tRNA-queuosine biosynthesis.</text>
</comment>
<keyword evidence="5 13" id="KW-0808">Transferase</keyword>
<dbReference type="UniPathway" id="UPA00392"/>
<protein>
    <recommendedName>
        <fullName evidence="11 13">S-adenosylmethionine:tRNA ribosyltransferase-isomerase</fullName>
        <ecNumber evidence="10 13">2.4.99.17</ecNumber>
    </recommendedName>
    <alternativeName>
        <fullName evidence="12 13">Queuosine biosynthesis protein QueA</fullName>
    </alternativeName>
</protein>
<comment type="similarity">
    <text evidence="9 13">Belongs to the QueA family.</text>
</comment>
<evidence type="ECO:0000313" key="14">
    <source>
        <dbReference type="EMBL" id="HDQ98771.1"/>
    </source>
</evidence>
<keyword evidence="4 13" id="KW-0963">Cytoplasm</keyword>
<evidence type="ECO:0000256" key="3">
    <source>
        <dbReference type="ARBA" id="ARBA00011245"/>
    </source>
</evidence>
<dbReference type="InterPro" id="IPR003699">
    <property type="entry name" value="QueA"/>
</dbReference>
<evidence type="ECO:0000256" key="7">
    <source>
        <dbReference type="ARBA" id="ARBA00022785"/>
    </source>
</evidence>
<evidence type="ECO:0000256" key="1">
    <source>
        <dbReference type="ARBA" id="ARBA00004496"/>
    </source>
</evidence>
<dbReference type="NCBIfam" id="TIGR00113">
    <property type="entry name" value="queA"/>
    <property type="match status" value="1"/>
</dbReference>
<accession>A0A7V0T4G6</accession>
<evidence type="ECO:0000256" key="2">
    <source>
        <dbReference type="ARBA" id="ARBA00004691"/>
    </source>
</evidence>
<dbReference type="SUPFAM" id="SSF111337">
    <property type="entry name" value="QueA-like"/>
    <property type="match status" value="1"/>
</dbReference>
<dbReference type="InterPro" id="IPR042118">
    <property type="entry name" value="QueA_dom1"/>
</dbReference>
<keyword evidence="14" id="KW-0328">Glycosyltransferase</keyword>
<dbReference type="PANTHER" id="PTHR30307:SF0">
    <property type="entry name" value="S-ADENOSYLMETHIONINE:TRNA RIBOSYLTRANSFERASE-ISOMERASE"/>
    <property type="match status" value="1"/>
</dbReference>
<keyword evidence="6 13" id="KW-0949">S-adenosyl-L-methionine</keyword>
<gene>
    <name evidence="13 14" type="primary">queA</name>
    <name evidence="14" type="ORF">ENN51_00590</name>
</gene>
<evidence type="ECO:0000256" key="12">
    <source>
        <dbReference type="ARBA" id="ARBA00076160"/>
    </source>
</evidence>
<evidence type="ECO:0000256" key="6">
    <source>
        <dbReference type="ARBA" id="ARBA00022691"/>
    </source>
</evidence>
<sequence>MLVADFDYDLPPELIAQEPAPARDESRLLVLDRATGDLHDHRFPDIRHWLRAGDVLVMNDTRVIPARIFGTLPTGGRLELLLLRRRGDGCWEALSRPARKAREGTLIRFDGASARVRERLGDGIRIVEFDTDDVPGLLERVGELALPPYIRRRCEEPDRYQTVYARLAGAVAAPTAGLHFTPALIAELAAAGVETAIVTLHAGLGTFRPVKAETVAEHRMHPEEFELGSAAADTINRALAEGRRVVCVGTTSVRVVESQARETNTGRRVEPGAGDTALYIYPGYEWRVTGALLTNFHLPRSTLLMLVSALAGRQCILAAYRHAVEQRYRFYSFGDAMLIV</sequence>
<name>A0A7V0T4G6_UNCW3</name>
<proteinExistence type="inferred from homology"/>
<comment type="catalytic activity">
    <reaction evidence="8 13">
        <text>7-aminomethyl-7-carbaguanosine(34) in tRNA + S-adenosyl-L-methionine = epoxyqueuosine(34) in tRNA + adenine + L-methionine + 2 H(+)</text>
        <dbReference type="Rhea" id="RHEA:32155"/>
        <dbReference type="Rhea" id="RHEA-COMP:10342"/>
        <dbReference type="Rhea" id="RHEA-COMP:18582"/>
        <dbReference type="ChEBI" id="CHEBI:15378"/>
        <dbReference type="ChEBI" id="CHEBI:16708"/>
        <dbReference type="ChEBI" id="CHEBI:57844"/>
        <dbReference type="ChEBI" id="CHEBI:59789"/>
        <dbReference type="ChEBI" id="CHEBI:82833"/>
        <dbReference type="ChEBI" id="CHEBI:194443"/>
        <dbReference type="EC" id="2.4.99.17"/>
    </reaction>
</comment>
<evidence type="ECO:0000256" key="13">
    <source>
        <dbReference type="HAMAP-Rule" id="MF_00113"/>
    </source>
</evidence>
<keyword evidence="7 13" id="KW-0671">Queuosine biosynthesis</keyword>
<evidence type="ECO:0000256" key="9">
    <source>
        <dbReference type="ARBA" id="ARBA00061210"/>
    </source>
</evidence>
<dbReference type="Gene3D" id="2.40.10.240">
    <property type="entry name" value="QueA-like"/>
    <property type="match status" value="1"/>
</dbReference>
<organism evidence="14">
    <name type="scientific">candidate division WOR-3 bacterium</name>
    <dbReference type="NCBI Taxonomy" id="2052148"/>
    <lineage>
        <taxon>Bacteria</taxon>
        <taxon>Bacteria division WOR-3</taxon>
    </lineage>
</organism>